<evidence type="ECO:0000259" key="9">
    <source>
        <dbReference type="PROSITE" id="PS51755"/>
    </source>
</evidence>
<dbReference type="STRING" id="1307839.L21SP5_00799"/>
<keyword evidence="1 6" id="KW-0597">Phosphoprotein</keyword>
<keyword evidence="2" id="KW-0902">Two-component regulatory system</keyword>
<dbReference type="GO" id="GO:0032993">
    <property type="term" value="C:protein-DNA complex"/>
    <property type="evidence" value="ECO:0007669"/>
    <property type="project" value="TreeGrafter"/>
</dbReference>
<dbReference type="AlphaFoldDB" id="A0A0S2HWP4"/>
<dbReference type="RefSeq" id="WP_057952011.1">
    <property type="nucleotide sequence ID" value="NZ_CP013118.1"/>
</dbReference>
<evidence type="ECO:0000256" key="2">
    <source>
        <dbReference type="ARBA" id="ARBA00023012"/>
    </source>
</evidence>
<keyword evidence="3" id="KW-0805">Transcription regulation</keyword>
<dbReference type="GO" id="GO:0000976">
    <property type="term" value="F:transcription cis-regulatory region binding"/>
    <property type="evidence" value="ECO:0007669"/>
    <property type="project" value="TreeGrafter"/>
</dbReference>
<dbReference type="InterPro" id="IPR039420">
    <property type="entry name" value="WalR-like"/>
</dbReference>
<dbReference type="Pfam" id="PF00486">
    <property type="entry name" value="Trans_reg_C"/>
    <property type="match status" value="1"/>
</dbReference>
<evidence type="ECO:0000313" key="11">
    <source>
        <dbReference type="Proteomes" id="UP000064893"/>
    </source>
</evidence>
<dbReference type="Pfam" id="PF00072">
    <property type="entry name" value="Response_reg"/>
    <property type="match status" value="1"/>
</dbReference>
<keyword evidence="11" id="KW-1185">Reference proteome</keyword>
<dbReference type="InterPro" id="IPR001867">
    <property type="entry name" value="OmpR/PhoB-type_DNA-bd"/>
</dbReference>
<evidence type="ECO:0000256" key="4">
    <source>
        <dbReference type="ARBA" id="ARBA00023125"/>
    </source>
</evidence>
<dbReference type="InterPro" id="IPR036388">
    <property type="entry name" value="WH-like_DNA-bd_sf"/>
</dbReference>
<dbReference type="CDD" id="cd00383">
    <property type="entry name" value="trans_reg_C"/>
    <property type="match status" value="1"/>
</dbReference>
<dbReference type="PROSITE" id="PS50110">
    <property type="entry name" value="RESPONSE_REGULATORY"/>
    <property type="match status" value="1"/>
</dbReference>
<feature type="DNA-binding region" description="OmpR/PhoB-type" evidence="7">
    <location>
        <begin position="124"/>
        <end position="224"/>
    </location>
</feature>
<evidence type="ECO:0000256" key="1">
    <source>
        <dbReference type="ARBA" id="ARBA00022553"/>
    </source>
</evidence>
<evidence type="ECO:0000256" key="7">
    <source>
        <dbReference type="PROSITE-ProRule" id="PRU01091"/>
    </source>
</evidence>
<dbReference type="InterPro" id="IPR001789">
    <property type="entry name" value="Sig_transdc_resp-reg_receiver"/>
</dbReference>
<dbReference type="SMART" id="SM00862">
    <property type="entry name" value="Trans_reg_C"/>
    <property type="match status" value="1"/>
</dbReference>
<dbReference type="Gene3D" id="3.40.50.2300">
    <property type="match status" value="1"/>
</dbReference>
<reference evidence="10 11" key="1">
    <citation type="submission" date="2015-11" db="EMBL/GenBank/DDBJ databases">
        <title>Description and complete genome sequence of a novel strain predominating in hypersaline microbial mats and representing a new family of the Bacteriodetes phylum.</title>
        <authorList>
            <person name="Spring S."/>
            <person name="Bunk B."/>
            <person name="Sproer C."/>
            <person name="Klenk H.-P."/>
        </authorList>
    </citation>
    <scope>NUCLEOTIDE SEQUENCE [LARGE SCALE GENOMIC DNA]</scope>
    <source>
        <strain evidence="10 11">L21-Spi-D4</strain>
    </source>
</reference>
<dbReference type="InterPro" id="IPR011006">
    <property type="entry name" value="CheY-like_superfamily"/>
</dbReference>
<dbReference type="PANTHER" id="PTHR48111:SF22">
    <property type="entry name" value="REGULATOR OF RPOS"/>
    <property type="match status" value="1"/>
</dbReference>
<keyword evidence="5" id="KW-0804">Transcription</keyword>
<evidence type="ECO:0000256" key="6">
    <source>
        <dbReference type="PROSITE-ProRule" id="PRU00169"/>
    </source>
</evidence>
<dbReference type="GO" id="GO:0000156">
    <property type="term" value="F:phosphorelay response regulator activity"/>
    <property type="evidence" value="ECO:0007669"/>
    <property type="project" value="TreeGrafter"/>
</dbReference>
<dbReference type="Proteomes" id="UP000064893">
    <property type="component" value="Chromosome"/>
</dbReference>
<dbReference type="PROSITE" id="PS51755">
    <property type="entry name" value="OMPR_PHOB"/>
    <property type="match status" value="1"/>
</dbReference>
<dbReference type="GO" id="GO:0006355">
    <property type="term" value="P:regulation of DNA-templated transcription"/>
    <property type="evidence" value="ECO:0007669"/>
    <property type="project" value="InterPro"/>
</dbReference>
<proteinExistence type="predicted"/>
<protein>
    <submittedName>
        <fullName evidence="10">Cell cycle response regulator CtrA</fullName>
    </submittedName>
</protein>
<dbReference type="PANTHER" id="PTHR48111">
    <property type="entry name" value="REGULATOR OF RPOS"/>
    <property type="match status" value="1"/>
</dbReference>
<dbReference type="Gene3D" id="6.10.250.690">
    <property type="match status" value="1"/>
</dbReference>
<dbReference type="SMART" id="SM00448">
    <property type="entry name" value="REC"/>
    <property type="match status" value="1"/>
</dbReference>
<feature type="domain" description="Response regulatory" evidence="8">
    <location>
        <begin position="2"/>
        <end position="116"/>
    </location>
</feature>
<dbReference type="GO" id="GO:0005829">
    <property type="term" value="C:cytosol"/>
    <property type="evidence" value="ECO:0007669"/>
    <property type="project" value="TreeGrafter"/>
</dbReference>
<accession>A0A0S2HWP4</accession>
<dbReference type="EMBL" id="CP013118">
    <property type="protein sequence ID" value="ALO14470.1"/>
    <property type="molecule type" value="Genomic_DNA"/>
</dbReference>
<keyword evidence="4 7" id="KW-0238">DNA-binding</keyword>
<evidence type="ECO:0000313" key="10">
    <source>
        <dbReference type="EMBL" id="ALO14470.1"/>
    </source>
</evidence>
<feature type="modified residue" description="4-aspartylphosphate" evidence="6">
    <location>
        <position position="51"/>
    </location>
</feature>
<dbReference type="SUPFAM" id="SSF52172">
    <property type="entry name" value="CheY-like"/>
    <property type="match status" value="1"/>
</dbReference>
<evidence type="ECO:0000256" key="3">
    <source>
        <dbReference type="ARBA" id="ARBA00023015"/>
    </source>
</evidence>
<evidence type="ECO:0000259" key="8">
    <source>
        <dbReference type="PROSITE" id="PS50110"/>
    </source>
</evidence>
<organism evidence="10 11">
    <name type="scientific">Salinivirga cyanobacteriivorans</name>
    <dbReference type="NCBI Taxonomy" id="1307839"/>
    <lineage>
        <taxon>Bacteria</taxon>
        <taxon>Pseudomonadati</taxon>
        <taxon>Bacteroidota</taxon>
        <taxon>Bacteroidia</taxon>
        <taxon>Bacteroidales</taxon>
        <taxon>Salinivirgaceae</taxon>
        <taxon>Salinivirga</taxon>
    </lineage>
</organism>
<gene>
    <name evidence="10" type="primary">ctrA</name>
    <name evidence="10" type="ORF">L21SP5_00799</name>
</gene>
<name>A0A0S2HWP4_9BACT</name>
<dbReference type="KEGG" id="blq:L21SP5_00799"/>
<evidence type="ECO:0000256" key="5">
    <source>
        <dbReference type="ARBA" id="ARBA00023163"/>
    </source>
</evidence>
<feature type="domain" description="OmpR/PhoB-type" evidence="9">
    <location>
        <begin position="124"/>
        <end position="224"/>
    </location>
</feature>
<dbReference type="Gene3D" id="1.10.10.10">
    <property type="entry name" value="Winged helix-like DNA-binding domain superfamily/Winged helix DNA-binding domain"/>
    <property type="match status" value="1"/>
</dbReference>
<dbReference type="OrthoDB" id="9790442at2"/>
<sequence length="226" mass="26245">MKILIVEDNQQLSNDIAEYLKDQKFSVEQVFTFSDANEKIVMYEYDMVILDLGLPDGTGMDLLEVVKKHRSEMAVIILTATHALEYKLQGLNLGADDYLTKPFHMAELNARIRTILRRKMNTNDHFIKTGSLEIDLNAATVKCKDQLLSLTRKEYDMLLYFVQNKNRLLTRESIAEYLWGDHADQADNFDFVYNHIKNLRRKITEAGGKNQLRSVYGMGYKYETDE</sequence>